<dbReference type="RefSeq" id="WP_092064856.1">
    <property type="nucleotide sequence ID" value="NZ_FNIN01000004.1"/>
</dbReference>
<comment type="similarity">
    <text evidence="1">Belongs to the Skp family.</text>
</comment>
<protein>
    <submittedName>
        <fullName evidence="5">Periplasmic chaperone for outer membrane proteins Skp</fullName>
    </submittedName>
</protein>
<dbReference type="GO" id="GO:0051082">
    <property type="term" value="F:unfolded protein binding"/>
    <property type="evidence" value="ECO:0007669"/>
    <property type="project" value="InterPro"/>
</dbReference>
<evidence type="ECO:0000313" key="6">
    <source>
        <dbReference type="Proteomes" id="UP000199602"/>
    </source>
</evidence>
<dbReference type="SUPFAM" id="SSF111384">
    <property type="entry name" value="OmpH-like"/>
    <property type="match status" value="1"/>
</dbReference>
<dbReference type="EMBL" id="FNIN01000004">
    <property type="protein sequence ID" value="SDN67104.1"/>
    <property type="molecule type" value="Genomic_DNA"/>
</dbReference>
<name>A0A1H0DA61_9BACT</name>
<keyword evidence="6" id="KW-1185">Reference proteome</keyword>
<feature type="coiled-coil region" evidence="3">
    <location>
        <begin position="44"/>
        <end position="89"/>
    </location>
</feature>
<dbReference type="GO" id="GO:0005829">
    <property type="term" value="C:cytosol"/>
    <property type="evidence" value="ECO:0007669"/>
    <property type="project" value="TreeGrafter"/>
</dbReference>
<evidence type="ECO:0000256" key="4">
    <source>
        <dbReference type="SAM" id="SignalP"/>
    </source>
</evidence>
<dbReference type="PANTHER" id="PTHR35089">
    <property type="entry name" value="CHAPERONE PROTEIN SKP"/>
    <property type="match status" value="1"/>
</dbReference>
<feature type="signal peptide" evidence="4">
    <location>
        <begin position="1"/>
        <end position="21"/>
    </location>
</feature>
<organism evidence="5 6">
    <name type="scientific">Desulfonauticus submarinus</name>
    <dbReference type="NCBI Taxonomy" id="206665"/>
    <lineage>
        <taxon>Bacteria</taxon>
        <taxon>Pseudomonadati</taxon>
        <taxon>Thermodesulfobacteriota</taxon>
        <taxon>Desulfovibrionia</taxon>
        <taxon>Desulfovibrionales</taxon>
        <taxon>Desulfonauticaceae</taxon>
        <taxon>Desulfonauticus</taxon>
    </lineage>
</organism>
<reference evidence="5 6" key="1">
    <citation type="submission" date="2016-10" db="EMBL/GenBank/DDBJ databases">
        <authorList>
            <person name="de Groot N.N."/>
        </authorList>
    </citation>
    <scope>NUCLEOTIDE SEQUENCE [LARGE SCALE GENOMIC DNA]</scope>
    <source>
        <strain evidence="5 6">DSM 15269</strain>
    </source>
</reference>
<evidence type="ECO:0000256" key="3">
    <source>
        <dbReference type="SAM" id="Coils"/>
    </source>
</evidence>
<keyword evidence="3" id="KW-0175">Coiled coil</keyword>
<dbReference type="STRING" id="206665.SAMN04488516_10495"/>
<dbReference type="Proteomes" id="UP000199602">
    <property type="component" value="Unassembled WGS sequence"/>
</dbReference>
<dbReference type="GO" id="GO:0050821">
    <property type="term" value="P:protein stabilization"/>
    <property type="evidence" value="ECO:0007669"/>
    <property type="project" value="TreeGrafter"/>
</dbReference>
<dbReference type="Gene3D" id="3.30.910.20">
    <property type="entry name" value="Skp domain"/>
    <property type="match status" value="1"/>
</dbReference>
<evidence type="ECO:0000256" key="1">
    <source>
        <dbReference type="ARBA" id="ARBA00009091"/>
    </source>
</evidence>
<sequence>MKKLLCLLVGLILFWAGVAMAATKIGVVDMQKVISQSEPGQQALAKLKKKTKGMKADLDKQKKELQALREELQKQALVLSQEAKQDKELEFRKKVRDYQDTWQAYQRKIKLEEQKLSRPIIQLLAEVIKNYAKKNGYTAIWDMRASGLLYANEKVNITNEIMAELNKAWKKKYGKGKK</sequence>
<evidence type="ECO:0000313" key="5">
    <source>
        <dbReference type="EMBL" id="SDN67104.1"/>
    </source>
</evidence>
<proteinExistence type="inferred from homology"/>
<evidence type="ECO:0000256" key="2">
    <source>
        <dbReference type="ARBA" id="ARBA00022729"/>
    </source>
</evidence>
<accession>A0A1H0DA61</accession>
<dbReference type="AlphaFoldDB" id="A0A1H0DA61"/>
<feature type="chain" id="PRO_5011684455" evidence="4">
    <location>
        <begin position="22"/>
        <end position="178"/>
    </location>
</feature>
<keyword evidence="2 4" id="KW-0732">Signal</keyword>
<dbReference type="SMART" id="SM00935">
    <property type="entry name" value="OmpH"/>
    <property type="match status" value="1"/>
</dbReference>
<gene>
    <name evidence="5" type="ORF">SAMN04488516_10495</name>
</gene>
<dbReference type="Pfam" id="PF03938">
    <property type="entry name" value="OmpH"/>
    <property type="match status" value="1"/>
</dbReference>
<dbReference type="InterPro" id="IPR024930">
    <property type="entry name" value="Skp_dom_sf"/>
</dbReference>
<dbReference type="PANTHER" id="PTHR35089:SF1">
    <property type="entry name" value="CHAPERONE PROTEIN SKP"/>
    <property type="match status" value="1"/>
</dbReference>
<dbReference type="OrthoDB" id="5432254at2"/>
<dbReference type="InterPro" id="IPR005632">
    <property type="entry name" value="Chaperone_Skp"/>
</dbReference>